<comment type="caution">
    <text evidence="4">The sequence shown here is derived from an EMBL/GenBank/DDBJ whole genome shotgun (WGS) entry which is preliminary data.</text>
</comment>
<name>A0A2T4JL40_9RHOB</name>
<evidence type="ECO:0008006" key="6">
    <source>
        <dbReference type="Google" id="ProtNLM"/>
    </source>
</evidence>
<dbReference type="EMBL" id="PZKF01000005">
    <property type="protein sequence ID" value="PTE18616.1"/>
    <property type="molecule type" value="Genomic_DNA"/>
</dbReference>
<feature type="signal peptide" evidence="3">
    <location>
        <begin position="1"/>
        <end position="34"/>
    </location>
</feature>
<reference evidence="4 5" key="1">
    <citation type="submission" date="2018-03" db="EMBL/GenBank/DDBJ databases">
        <title>Rhodobacter veldkampii.</title>
        <authorList>
            <person name="Meyer T.E."/>
            <person name="Miller S."/>
            <person name="Lodha T."/>
            <person name="Gandham S."/>
            <person name="Chintalapati S."/>
            <person name="Chintalapati V.R."/>
        </authorList>
    </citation>
    <scope>NUCLEOTIDE SEQUENCE [LARGE SCALE GENOMIC DNA]</scope>
    <source>
        <strain evidence="4 5">DSM 11550</strain>
    </source>
</reference>
<dbReference type="AlphaFoldDB" id="A0A2T4JL40"/>
<evidence type="ECO:0000313" key="4">
    <source>
        <dbReference type="EMBL" id="PTE18616.1"/>
    </source>
</evidence>
<proteinExistence type="inferred from homology"/>
<evidence type="ECO:0000256" key="2">
    <source>
        <dbReference type="ARBA" id="ARBA00022729"/>
    </source>
</evidence>
<keyword evidence="5" id="KW-1185">Reference proteome</keyword>
<evidence type="ECO:0000256" key="3">
    <source>
        <dbReference type="SAM" id="SignalP"/>
    </source>
</evidence>
<protein>
    <recommendedName>
        <fullName evidence="6">VacJ lipoprotein</fullName>
    </recommendedName>
</protein>
<keyword evidence="2 3" id="KW-0732">Signal</keyword>
<dbReference type="PANTHER" id="PTHR30035:SF3">
    <property type="entry name" value="INTERMEMBRANE PHOSPHOLIPID TRANSPORT SYSTEM LIPOPROTEIN MLAA"/>
    <property type="match status" value="1"/>
</dbReference>
<evidence type="ECO:0000256" key="1">
    <source>
        <dbReference type="ARBA" id="ARBA00010634"/>
    </source>
</evidence>
<organism evidence="4 5">
    <name type="scientific">Phaeovulum veldkampii DSM 11550</name>
    <dbReference type="NCBI Taxonomy" id="1185920"/>
    <lineage>
        <taxon>Bacteria</taxon>
        <taxon>Pseudomonadati</taxon>
        <taxon>Pseudomonadota</taxon>
        <taxon>Alphaproteobacteria</taxon>
        <taxon>Rhodobacterales</taxon>
        <taxon>Paracoccaceae</taxon>
        <taxon>Phaeovulum</taxon>
    </lineage>
</organism>
<dbReference type="Proteomes" id="UP000241899">
    <property type="component" value="Unassembled WGS sequence"/>
</dbReference>
<dbReference type="InterPro" id="IPR007428">
    <property type="entry name" value="MlaA"/>
</dbReference>
<dbReference type="GO" id="GO:0016020">
    <property type="term" value="C:membrane"/>
    <property type="evidence" value="ECO:0007669"/>
    <property type="project" value="InterPro"/>
</dbReference>
<feature type="chain" id="PRO_5015537171" description="VacJ lipoprotein" evidence="3">
    <location>
        <begin position="35"/>
        <end position="256"/>
    </location>
</feature>
<gene>
    <name evidence="4" type="ORF">C5F46_03145</name>
</gene>
<dbReference type="PRINTS" id="PR01805">
    <property type="entry name" value="VACJLIPOPROT"/>
</dbReference>
<evidence type="ECO:0000313" key="5">
    <source>
        <dbReference type="Proteomes" id="UP000241899"/>
    </source>
</evidence>
<dbReference type="Pfam" id="PF04333">
    <property type="entry name" value="MlaA"/>
    <property type="match status" value="1"/>
</dbReference>
<dbReference type="PANTHER" id="PTHR30035">
    <property type="entry name" value="LIPOPROTEIN VACJ-RELATED"/>
    <property type="match status" value="1"/>
</dbReference>
<dbReference type="PROSITE" id="PS51257">
    <property type="entry name" value="PROKAR_LIPOPROTEIN"/>
    <property type="match status" value="1"/>
</dbReference>
<sequence>MPVRHIAPHIAFGRPLALLAVLAALSGCANPDAAGGGDDPWEPTNRAMHSFNKGVDRALLRPASQVYGTVLPEPVRLGVGNVAGNLQVPGAIVNNLLQGRIEAAGRNTFRFLINSTLGVAGIFDPAASSFGLPEDDSDFGETLHVWGVGEGRYVELPLAGPSTERDSWGRLVDLFIDPVGAVLKDNKAARARSLQAVDIVGDRYKFTSTIDSVLYDSADSYAQSRLLFLQNRRFQLGQAGQTDAEAIDPYEDPYAQ</sequence>
<comment type="similarity">
    <text evidence="1">Belongs to the MlaA family.</text>
</comment>
<dbReference type="GO" id="GO:0120010">
    <property type="term" value="P:intermembrane phospholipid transfer"/>
    <property type="evidence" value="ECO:0007669"/>
    <property type="project" value="TreeGrafter"/>
</dbReference>
<accession>A0A2T4JL40</accession>
<dbReference type="OrthoDB" id="9785326at2"/>